<dbReference type="GO" id="GO:0004177">
    <property type="term" value="F:aminopeptidase activity"/>
    <property type="evidence" value="ECO:0007669"/>
    <property type="project" value="UniProtKB-KW"/>
</dbReference>
<feature type="domain" description="AB hydrolase-1" evidence="3">
    <location>
        <begin position="63"/>
        <end position="225"/>
    </location>
</feature>
<proteinExistence type="inferred from homology"/>
<dbReference type="PRINTS" id="PR00793">
    <property type="entry name" value="PROAMNOPTASE"/>
</dbReference>
<sequence length="448" mass="51317">MTIAKLVHRRFHNIPGKFRVAELFFDVPLNYSRPNDDTIRLFARSVRRLVTYPDQERDERYIPWFVYLQGGPGFGCSPPQDYGWVGTVLDKGYQILFLDQRGTGLSSTITAKTLALQGNAARQAEYLRHFRADNIVRDCEAVRKCLTADYPEENQKWSVLGQSFGGFCAVTYLSKFPEGLREVFTTGGLPPLVNGPEPVYKRTYEKVAQRNETYYKKYPEDADRVKRIYKYLRENKVALPSGTLTPARFQQLGIMFGAHGGLDSVHDIVLRATNDLDLFGFLTHPTLSIIDSHGGFDNNVIYAILHEVIYCQGQSSLWAADRLRATDSRFQIDSNEPQIYFTGEMIFRDMFESYHELSQLQLVADIIASYDDWPALYDEEQLARNEVPVYSATYVDDMYVHFDLATATASKIKGLKQFITNAMYHDALRTKTDELIRQLFALKEDSID</sequence>
<name>Q8X1C7_RASEM</name>
<dbReference type="InterPro" id="IPR002410">
    <property type="entry name" value="Peptidase_S33"/>
</dbReference>
<evidence type="ECO:0000313" key="4">
    <source>
        <dbReference type="EMBL" id="AAL40804.4"/>
    </source>
</evidence>
<dbReference type="InterPro" id="IPR051601">
    <property type="entry name" value="Serine_prot/Carboxylest_S33"/>
</dbReference>
<accession>Q8X1C7</accession>
<dbReference type="BRENDA" id="3.4.11.5">
    <property type="organism ID" value="6211"/>
</dbReference>
<dbReference type="PANTHER" id="PTHR43248">
    <property type="entry name" value="2-SUCCINYL-6-HYDROXY-2,4-CYCLOHEXADIENE-1-CARBOXYLATE SYNTHASE"/>
    <property type="match status" value="1"/>
</dbReference>
<protein>
    <submittedName>
        <fullName evidence="4">Prolyl aminopeptidase</fullName>
        <ecNumber evidence="4">3.4.11.5</ecNumber>
    </submittedName>
</protein>
<keyword evidence="4" id="KW-0645">Protease</keyword>
<dbReference type="GO" id="GO:0006508">
    <property type="term" value="P:proteolysis"/>
    <property type="evidence" value="ECO:0007669"/>
    <property type="project" value="InterPro"/>
</dbReference>
<reference evidence="4" key="1">
    <citation type="journal article" date="2009" name="Microbiology">
        <title>Characterization of a multimeric, eukaryotic prolyl aminopeptidase: an inducible and highly specific intracellular peptidase from the non-pathogenic fungus Talaromyces emersonii.</title>
        <authorList>
            <person name="Mahon C.S."/>
            <person name="O'Donoghue A.J."/>
            <person name="Goetz D.H."/>
            <person name="Murray P.G."/>
            <person name="Craik C.S."/>
            <person name="Tuohy M.G."/>
        </authorList>
    </citation>
    <scope>NUCLEOTIDE SEQUENCE</scope>
</reference>
<dbReference type="PANTHER" id="PTHR43248:SF2">
    <property type="entry name" value="PROLYL AMINOPEPTIDASE"/>
    <property type="match status" value="1"/>
</dbReference>
<dbReference type="Gene3D" id="3.40.50.1820">
    <property type="entry name" value="alpha/beta hydrolase"/>
    <property type="match status" value="1"/>
</dbReference>
<dbReference type="SUPFAM" id="SSF53474">
    <property type="entry name" value="alpha/beta-Hydrolases"/>
    <property type="match status" value="1"/>
</dbReference>
<dbReference type="AlphaFoldDB" id="Q8X1C7"/>
<evidence type="ECO:0000259" key="3">
    <source>
        <dbReference type="Pfam" id="PF00561"/>
    </source>
</evidence>
<comment type="similarity">
    <text evidence="1">Belongs to the peptidase S33 family.</text>
</comment>
<dbReference type="Pfam" id="PF00561">
    <property type="entry name" value="Abhydrolase_1"/>
    <property type="match status" value="1"/>
</dbReference>
<organism evidence="4">
    <name type="scientific">Rasamsonia emersonii</name>
    <name type="common">Thermophilic fungus</name>
    <name type="synonym">Talaromyces emersonii</name>
    <dbReference type="NCBI Taxonomy" id="68825"/>
    <lineage>
        <taxon>Eukaryota</taxon>
        <taxon>Fungi</taxon>
        <taxon>Dikarya</taxon>
        <taxon>Ascomycota</taxon>
        <taxon>Pezizomycotina</taxon>
        <taxon>Eurotiomycetes</taxon>
        <taxon>Eurotiomycetidae</taxon>
        <taxon>Eurotiales</taxon>
        <taxon>Trichocomaceae</taxon>
        <taxon>Rasamsonia</taxon>
    </lineage>
</organism>
<keyword evidence="2 4" id="KW-0378">Hydrolase</keyword>
<evidence type="ECO:0000256" key="1">
    <source>
        <dbReference type="ARBA" id="ARBA00010088"/>
    </source>
</evidence>
<keyword evidence="4" id="KW-0031">Aminopeptidase</keyword>
<dbReference type="InterPro" id="IPR000073">
    <property type="entry name" value="AB_hydrolase_1"/>
</dbReference>
<dbReference type="EMBL" id="AF439997">
    <property type="protein sequence ID" value="AAL40804.4"/>
    <property type="molecule type" value="Genomic_DNA"/>
</dbReference>
<dbReference type="InterPro" id="IPR029058">
    <property type="entry name" value="AB_hydrolase_fold"/>
</dbReference>
<dbReference type="EC" id="3.4.11.5" evidence="4"/>
<evidence type="ECO:0000256" key="2">
    <source>
        <dbReference type="ARBA" id="ARBA00022801"/>
    </source>
</evidence>